<name>A0A1M5G4K2_9GAMM</name>
<dbReference type="Gene3D" id="2.60.120.10">
    <property type="entry name" value="Jelly Rolls"/>
    <property type="match status" value="1"/>
</dbReference>
<proteinExistence type="predicted"/>
<reference evidence="5" key="1">
    <citation type="submission" date="2016-11" db="EMBL/GenBank/DDBJ databases">
        <authorList>
            <person name="Varghese N."/>
            <person name="Submissions S."/>
        </authorList>
    </citation>
    <scope>NUCLEOTIDE SEQUENCE [LARGE SCALE GENOMIC DNA]</scope>
    <source>
        <strain evidence="5">DSM 16579</strain>
    </source>
</reference>
<organism evidence="4 5">
    <name type="scientific">Marinomonas polaris DSM 16579</name>
    <dbReference type="NCBI Taxonomy" id="1122206"/>
    <lineage>
        <taxon>Bacteria</taxon>
        <taxon>Pseudomonadati</taxon>
        <taxon>Pseudomonadota</taxon>
        <taxon>Gammaproteobacteria</taxon>
        <taxon>Oceanospirillales</taxon>
        <taxon>Oceanospirillaceae</taxon>
        <taxon>Marinomonas</taxon>
    </lineage>
</organism>
<feature type="domain" description="Cupin type-2" evidence="3">
    <location>
        <begin position="96"/>
        <end position="164"/>
    </location>
</feature>
<keyword evidence="1 4" id="KW-0223">Dioxygenase</keyword>
<dbReference type="GO" id="GO:0051213">
    <property type="term" value="F:dioxygenase activity"/>
    <property type="evidence" value="ECO:0007669"/>
    <property type="project" value="UniProtKB-KW"/>
</dbReference>
<dbReference type="AlphaFoldDB" id="A0A1M5G4K2"/>
<dbReference type="InterPro" id="IPR011051">
    <property type="entry name" value="RmlC_Cupin_sf"/>
</dbReference>
<evidence type="ECO:0000313" key="4">
    <source>
        <dbReference type="EMBL" id="SHF98656.1"/>
    </source>
</evidence>
<dbReference type="InterPro" id="IPR014710">
    <property type="entry name" value="RmlC-like_jellyroll"/>
</dbReference>
<dbReference type="STRING" id="1122206.SAMN02745753_03023"/>
<dbReference type="EMBL" id="FQVF01000014">
    <property type="protein sequence ID" value="SHF98656.1"/>
    <property type="molecule type" value="Genomic_DNA"/>
</dbReference>
<evidence type="ECO:0000259" key="3">
    <source>
        <dbReference type="Pfam" id="PF07883"/>
    </source>
</evidence>
<dbReference type="Pfam" id="PF07883">
    <property type="entry name" value="Cupin_2"/>
    <property type="match status" value="1"/>
</dbReference>
<dbReference type="OrthoDB" id="285029at2"/>
<sequence>MQSLGTLEDLPQSYRDKLTELNLVPLWPNMRAVLPHKVPSRKTQTLNWRFDKLRPLLIEAGDLTPIEKAERRVLVLANPGHGLANMQATPSIYMGLQLILPGETAPNHRHTPNAVRIIIEGKGATTIVDGEPCIMERGDLILTPSGKWHQHQHDGGTAIVWLDILDLPLMYQLESSWAIEGKPQTTTLERDKSFAEYSAAGVVPEFDFQRASVDSPMLRYPWTKTRACLLEMAQHYGDRPLRITYVNPETGSSLFPSIGFGAMMLRPGETLPIPKRTTACVFHIVEGQGSLKVDTNDSIHWTEKDTLSAPGYTEITISNASTTEPAFIITADEAPLHRYLGIF</sequence>
<dbReference type="InterPro" id="IPR047183">
    <property type="entry name" value="GDO-like"/>
</dbReference>
<protein>
    <submittedName>
        <fullName evidence="4">Gentisate 1,2-dioxygenase</fullName>
    </submittedName>
</protein>
<evidence type="ECO:0000256" key="1">
    <source>
        <dbReference type="ARBA" id="ARBA00022964"/>
    </source>
</evidence>
<accession>A0A1M5G4K2</accession>
<evidence type="ECO:0000313" key="5">
    <source>
        <dbReference type="Proteomes" id="UP000184517"/>
    </source>
</evidence>
<dbReference type="CDD" id="cd02216">
    <property type="entry name" value="cupin_GDO-like_N"/>
    <property type="match status" value="1"/>
</dbReference>
<keyword evidence="5" id="KW-1185">Reference proteome</keyword>
<dbReference type="SUPFAM" id="SSF51182">
    <property type="entry name" value="RmlC-like cupins"/>
    <property type="match status" value="1"/>
</dbReference>
<dbReference type="RefSeq" id="WP_072840523.1">
    <property type="nucleotide sequence ID" value="NZ_FQVF01000014.1"/>
</dbReference>
<gene>
    <name evidence="4" type="ORF">SAMN02745753_03023</name>
</gene>
<keyword evidence="2" id="KW-0560">Oxidoreductase</keyword>
<evidence type="ECO:0000256" key="2">
    <source>
        <dbReference type="ARBA" id="ARBA00023002"/>
    </source>
</evidence>
<dbReference type="Proteomes" id="UP000184517">
    <property type="component" value="Unassembled WGS sequence"/>
</dbReference>
<dbReference type="InterPro" id="IPR013096">
    <property type="entry name" value="Cupin_2"/>
</dbReference>
<dbReference type="PANTHER" id="PTHR41517:SF1">
    <property type="entry name" value="CUPIN"/>
    <property type="match status" value="1"/>
</dbReference>
<dbReference type="PANTHER" id="PTHR41517">
    <property type="entry name" value="1,2-DIOXYGENASE PROTEIN-RELATED"/>
    <property type="match status" value="1"/>
</dbReference>